<protein>
    <submittedName>
        <fullName evidence="1">Uncharacterized protein</fullName>
    </submittedName>
</protein>
<evidence type="ECO:0000313" key="1">
    <source>
        <dbReference type="EMBL" id="AYV82765.1"/>
    </source>
</evidence>
<name>A0A3G5A689_9VIRU</name>
<accession>A0A3G5A689</accession>
<dbReference type="EMBL" id="MK072384">
    <property type="protein sequence ID" value="AYV82765.1"/>
    <property type="molecule type" value="Genomic_DNA"/>
</dbReference>
<organism evidence="1">
    <name type="scientific">Hyperionvirus sp</name>
    <dbReference type="NCBI Taxonomy" id="2487770"/>
    <lineage>
        <taxon>Viruses</taxon>
        <taxon>Varidnaviria</taxon>
        <taxon>Bamfordvirae</taxon>
        <taxon>Nucleocytoviricota</taxon>
        <taxon>Megaviricetes</taxon>
        <taxon>Imitervirales</taxon>
        <taxon>Mimiviridae</taxon>
        <taxon>Klosneuvirinae</taxon>
    </lineage>
</organism>
<proteinExistence type="predicted"/>
<sequence>MRTSLDFNLITSKELEEFMGKILARSDISVLGQVPRGNINVLWQVGGSVSYRKYIRLKKTDSF</sequence>
<gene>
    <name evidence="1" type="ORF">Hyperionvirus2_133</name>
</gene>
<reference evidence="1" key="1">
    <citation type="submission" date="2018-10" db="EMBL/GenBank/DDBJ databases">
        <title>Hidden diversity of soil giant viruses.</title>
        <authorList>
            <person name="Schulz F."/>
            <person name="Alteio L."/>
            <person name="Goudeau D."/>
            <person name="Ryan E.M."/>
            <person name="Malmstrom R.R."/>
            <person name="Blanchard J."/>
            <person name="Woyke T."/>
        </authorList>
    </citation>
    <scope>NUCLEOTIDE SEQUENCE</scope>
    <source>
        <strain evidence="1">HYV1</strain>
    </source>
</reference>